<protein>
    <submittedName>
        <fullName evidence="1">Uncharacterized protein</fullName>
    </submittedName>
</protein>
<keyword evidence="2" id="KW-1185">Reference proteome</keyword>
<organism evidence="1 2">
    <name type="scientific">Paraburkholderia piptadeniae</name>
    <dbReference type="NCBI Taxonomy" id="1701573"/>
    <lineage>
        <taxon>Bacteria</taxon>
        <taxon>Pseudomonadati</taxon>
        <taxon>Pseudomonadota</taxon>
        <taxon>Betaproteobacteria</taxon>
        <taxon>Burkholderiales</taxon>
        <taxon>Burkholderiaceae</taxon>
        <taxon>Paraburkholderia</taxon>
    </lineage>
</organism>
<accession>A0A1N7RPU9</accession>
<dbReference type="Proteomes" id="UP000195569">
    <property type="component" value="Unassembled WGS sequence"/>
</dbReference>
<name>A0A1N7RPU9_9BURK</name>
<gene>
    <name evidence="1" type="ORF">BN2476_110114</name>
</gene>
<evidence type="ECO:0000313" key="2">
    <source>
        <dbReference type="Proteomes" id="UP000195569"/>
    </source>
</evidence>
<proteinExistence type="predicted"/>
<dbReference type="AlphaFoldDB" id="A0A1N7RPU9"/>
<reference evidence="1" key="1">
    <citation type="submission" date="2016-12" db="EMBL/GenBank/DDBJ databases">
        <authorList>
            <person name="Moulin L."/>
        </authorList>
    </citation>
    <scope>NUCLEOTIDE SEQUENCE [LARGE SCALE GENOMIC DNA]</scope>
    <source>
        <strain evidence="1">STM 7183</strain>
    </source>
</reference>
<comment type="caution">
    <text evidence="1">The sequence shown here is derived from an EMBL/GenBank/DDBJ whole genome shotgun (WGS) entry which is preliminary data.</text>
</comment>
<dbReference type="EMBL" id="CYGY02000011">
    <property type="protein sequence ID" value="SIT37123.1"/>
    <property type="molecule type" value="Genomic_DNA"/>
</dbReference>
<evidence type="ECO:0000313" key="1">
    <source>
        <dbReference type="EMBL" id="SIT37123.1"/>
    </source>
</evidence>
<sequence>MWCSGSVATLCMRERDRSSGAFVLRIGRDPNVFDIPRDWHEYLPKGGDPHAVKIRARTFRR</sequence>